<evidence type="ECO:0000313" key="12">
    <source>
        <dbReference type="EMBL" id="NXE49920.1"/>
    </source>
</evidence>
<feature type="non-terminal residue" evidence="12">
    <location>
        <position position="458"/>
    </location>
</feature>
<evidence type="ECO:0000259" key="10">
    <source>
        <dbReference type="PROSITE" id="PS50954"/>
    </source>
</evidence>
<evidence type="ECO:0000256" key="9">
    <source>
        <dbReference type="SAM" id="Phobius"/>
    </source>
</evidence>
<feature type="domain" description="LEM" evidence="10">
    <location>
        <begin position="107"/>
        <end position="151"/>
    </location>
</feature>
<dbReference type="SMART" id="SM01261">
    <property type="entry name" value="Thymopoietin"/>
    <property type="match status" value="1"/>
</dbReference>
<feature type="domain" description="LEM-like" evidence="11">
    <location>
        <begin position="5"/>
        <end position="48"/>
    </location>
</feature>
<comment type="caution">
    <text evidence="12">The sequence shown here is derived from an EMBL/GenBank/DDBJ whole genome shotgun (WGS) entry which is preliminary data.</text>
</comment>
<evidence type="ECO:0000256" key="1">
    <source>
        <dbReference type="ARBA" id="ARBA00004123"/>
    </source>
</evidence>
<dbReference type="CDD" id="cd12935">
    <property type="entry name" value="LEM_like"/>
    <property type="match status" value="1"/>
</dbReference>
<feature type="transmembrane region" description="Helical" evidence="9">
    <location>
        <begin position="416"/>
        <end position="434"/>
    </location>
</feature>
<dbReference type="EMBL" id="VWPT01000060">
    <property type="protein sequence ID" value="NXE49920.1"/>
    <property type="molecule type" value="Genomic_DNA"/>
</dbReference>
<feature type="region of interest" description="Disordered" evidence="8">
    <location>
        <begin position="228"/>
        <end position="261"/>
    </location>
</feature>
<dbReference type="FunFam" id="1.10.720.40:FF:000002">
    <property type="entry name" value="Thymopoietin isoform alpha"/>
    <property type="match status" value="1"/>
</dbReference>
<keyword evidence="13" id="KW-1185">Reference proteome</keyword>
<gene>
    <name evidence="12" type="primary">Tmpo_1</name>
    <name evidence="12" type="ORF">CASCAS_R06371</name>
</gene>
<feature type="compositionally biased region" description="Basic and acidic residues" evidence="8">
    <location>
        <begin position="187"/>
        <end position="201"/>
    </location>
</feature>
<proteinExistence type="inferred from homology"/>
<evidence type="ECO:0000259" key="11">
    <source>
        <dbReference type="PROSITE" id="PS50955"/>
    </source>
</evidence>
<keyword evidence="5" id="KW-0007">Acetylation</keyword>
<accession>A0A7K8N9E9</accession>
<dbReference type="GO" id="GO:0003677">
    <property type="term" value="F:DNA binding"/>
    <property type="evidence" value="ECO:0007669"/>
    <property type="project" value="UniProtKB-KW"/>
</dbReference>
<protein>
    <submittedName>
        <fullName evidence="12">LAP2B protein</fullName>
    </submittedName>
</protein>
<evidence type="ECO:0000256" key="5">
    <source>
        <dbReference type="ARBA" id="ARBA00022990"/>
    </source>
</evidence>
<sequence>MPEFLADPSVLTKEKLKSELIANNVSLPGGEQRKDVYVQLYLQHLTARNPPAAAQPDFSSDEEREPTPGSVLMRNGLVFWFFVLFLLPPTQKATKKTDKPRPEEKDNLDVTELSNEDLQEQLVKYGINPGPIVATTRKLYEKKLLKLMEHGPELKSTVPLPTITSSAENTRQNGNNDSDQYSDNEEDPKTELRLEKREPLKAKTKAPVGLKQRRVVEHNQTYSQDGVTETVWTSGSSKSGPLQAFSRESTRVSRRTPRKRVDATAQLPVDDAVMSESTPIAETILTASNETLVVNRVSGNFKHAAPTLSISEFSDMPRRTPKKPLMTAEALERTHTEERRVERDILKEMFPYEVSTPTGISASCRRPIKGAASRPIELSDFRMEESFSSKYVPKYGTSTDIKSEKPPVKKERSIPLWIKILLFVVVSVFLFSVYQSMETNQGNPFSKYLNIVSGEDAK</sequence>
<dbReference type="SMART" id="SM00540">
    <property type="entry name" value="LEM"/>
    <property type="match status" value="1"/>
</dbReference>
<feature type="region of interest" description="Disordered" evidence="8">
    <location>
        <begin position="155"/>
        <end position="209"/>
    </location>
</feature>
<dbReference type="InterPro" id="IPR011015">
    <property type="entry name" value="LEM/LEM-like_dom_sf"/>
</dbReference>
<dbReference type="CDD" id="cd12940">
    <property type="entry name" value="LEM_LAP2_LEMD1"/>
    <property type="match status" value="1"/>
</dbReference>
<comment type="similarity">
    <text evidence="2">Belongs to the LEM family.</text>
</comment>
<dbReference type="GO" id="GO:0005635">
    <property type="term" value="C:nuclear envelope"/>
    <property type="evidence" value="ECO:0007669"/>
    <property type="project" value="UniProtKB-ARBA"/>
</dbReference>
<dbReference type="Pfam" id="PF08198">
    <property type="entry name" value="Thymopoietin"/>
    <property type="match status" value="1"/>
</dbReference>
<keyword evidence="3" id="KW-0488">Methylation</keyword>
<keyword evidence="7" id="KW-0539">Nucleus</keyword>
<dbReference type="Proteomes" id="UP000524187">
    <property type="component" value="Unassembled WGS sequence"/>
</dbReference>
<organism evidence="12 13">
    <name type="scientific">Casuarius casuarius</name>
    <name type="common">Southern cassowary</name>
    <name type="synonym">Struthio casuarius</name>
    <dbReference type="NCBI Taxonomy" id="8787"/>
    <lineage>
        <taxon>Eukaryota</taxon>
        <taxon>Metazoa</taxon>
        <taxon>Chordata</taxon>
        <taxon>Craniata</taxon>
        <taxon>Vertebrata</taxon>
        <taxon>Euteleostomi</taxon>
        <taxon>Archelosauria</taxon>
        <taxon>Archosauria</taxon>
        <taxon>Dinosauria</taxon>
        <taxon>Saurischia</taxon>
        <taxon>Theropoda</taxon>
        <taxon>Coelurosauria</taxon>
        <taxon>Aves</taxon>
        <taxon>Palaeognathae</taxon>
        <taxon>Casuariiformes</taxon>
        <taxon>Casuariidae</taxon>
        <taxon>Casuarius</taxon>
    </lineage>
</organism>
<evidence type="ECO:0000256" key="6">
    <source>
        <dbReference type="ARBA" id="ARBA00023125"/>
    </source>
</evidence>
<dbReference type="PROSITE" id="PS50955">
    <property type="entry name" value="LEM_LIKE"/>
    <property type="match status" value="1"/>
</dbReference>
<feature type="compositionally biased region" description="Polar residues" evidence="8">
    <location>
        <begin position="228"/>
        <end position="240"/>
    </location>
</feature>
<keyword evidence="4" id="KW-0597">Phosphoprotein</keyword>
<feature type="compositionally biased region" description="Basic and acidic residues" evidence="8">
    <location>
        <begin position="95"/>
        <end position="108"/>
    </location>
</feature>
<dbReference type="PROSITE" id="PS50954">
    <property type="entry name" value="LEM"/>
    <property type="match status" value="1"/>
</dbReference>
<name>A0A7K8N9E9_CASCA</name>
<dbReference type="FunFam" id="1.10.720.40:FF:000003">
    <property type="entry name" value="thymopoietin isoform X1"/>
    <property type="match status" value="1"/>
</dbReference>
<keyword evidence="9" id="KW-1133">Transmembrane helix</keyword>
<evidence type="ECO:0000256" key="7">
    <source>
        <dbReference type="ARBA" id="ARBA00023242"/>
    </source>
</evidence>
<dbReference type="SUPFAM" id="SSF63451">
    <property type="entry name" value="LEM domain"/>
    <property type="match status" value="2"/>
</dbReference>
<reference evidence="12 13" key="1">
    <citation type="submission" date="2019-09" db="EMBL/GenBank/DDBJ databases">
        <title>Bird 10,000 Genomes (B10K) Project - Family phase.</title>
        <authorList>
            <person name="Zhang G."/>
        </authorList>
    </citation>
    <scope>NUCLEOTIDE SEQUENCE [LARGE SCALE GENOMIC DNA]</scope>
    <source>
        <strain evidence="12">B10K-LSUMZ-50683</strain>
        <tissue evidence="12">Muscle</tissue>
    </source>
</reference>
<dbReference type="AlphaFoldDB" id="A0A7K8N9E9"/>
<dbReference type="PANTHER" id="PTHR12019:SF9">
    <property type="entry name" value="THYMOPOIETIN"/>
    <property type="match status" value="1"/>
</dbReference>
<keyword evidence="9" id="KW-0812">Transmembrane</keyword>
<evidence type="ECO:0000256" key="4">
    <source>
        <dbReference type="ARBA" id="ARBA00022553"/>
    </source>
</evidence>
<comment type="subcellular location">
    <subcellularLocation>
        <location evidence="1">Nucleus</location>
    </subcellularLocation>
</comment>
<dbReference type="PANTHER" id="PTHR12019">
    <property type="entry name" value="LAMINA-ASSOCIATED POLYPEPTIDE THYMOPOIETIN"/>
    <property type="match status" value="1"/>
</dbReference>
<feature type="compositionally biased region" description="Polar residues" evidence="8">
    <location>
        <begin position="162"/>
        <end position="179"/>
    </location>
</feature>
<feature type="region of interest" description="Disordered" evidence="8">
    <location>
        <begin position="92"/>
        <end position="114"/>
    </location>
</feature>
<keyword evidence="6" id="KW-0238">DNA-binding</keyword>
<dbReference type="Gene3D" id="1.10.720.40">
    <property type="match status" value="2"/>
</dbReference>
<feature type="non-terminal residue" evidence="12">
    <location>
        <position position="1"/>
    </location>
</feature>
<evidence type="ECO:0000256" key="8">
    <source>
        <dbReference type="SAM" id="MobiDB-lite"/>
    </source>
</evidence>
<dbReference type="InterPro" id="IPR051656">
    <property type="entry name" value="LEM_domain"/>
</dbReference>
<keyword evidence="9" id="KW-0472">Membrane</keyword>
<evidence type="ECO:0000256" key="3">
    <source>
        <dbReference type="ARBA" id="ARBA00022481"/>
    </source>
</evidence>
<dbReference type="Pfam" id="PF03020">
    <property type="entry name" value="LEM"/>
    <property type="match status" value="1"/>
</dbReference>
<dbReference type="InterPro" id="IPR013146">
    <property type="entry name" value="LEM-like_dom"/>
</dbReference>
<dbReference type="InterPro" id="IPR003887">
    <property type="entry name" value="LEM_dom"/>
</dbReference>
<evidence type="ECO:0000313" key="13">
    <source>
        <dbReference type="Proteomes" id="UP000524187"/>
    </source>
</evidence>
<evidence type="ECO:0000256" key="2">
    <source>
        <dbReference type="ARBA" id="ARBA00007744"/>
    </source>
</evidence>